<evidence type="ECO:0000313" key="2">
    <source>
        <dbReference type="Proteomes" id="UP001596407"/>
    </source>
</evidence>
<accession>A0ABD5WLU7</accession>
<comment type="caution">
    <text evidence="1">The sequence shown here is derived from an EMBL/GenBank/DDBJ whole genome shotgun (WGS) entry which is preliminary data.</text>
</comment>
<dbReference type="Proteomes" id="UP001596407">
    <property type="component" value="Unassembled WGS sequence"/>
</dbReference>
<dbReference type="AlphaFoldDB" id="A0ABD5WLU7"/>
<dbReference type="RefSeq" id="WP_276282065.1">
    <property type="nucleotide sequence ID" value="NZ_CP119809.1"/>
</dbReference>
<name>A0ABD5WLU7_9EURY</name>
<evidence type="ECO:0000313" key="1">
    <source>
        <dbReference type="EMBL" id="MFC7080117.1"/>
    </source>
</evidence>
<protein>
    <submittedName>
        <fullName evidence="1">Uncharacterized protein</fullName>
    </submittedName>
</protein>
<gene>
    <name evidence="1" type="ORF">ACFQJ6_08295</name>
</gene>
<dbReference type="GeneID" id="79303299"/>
<dbReference type="EMBL" id="JBHSZH010000005">
    <property type="protein sequence ID" value="MFC7080117.1"/>
    <property type="molecule type" value="Genomic_DNA"/>
</dbReference>
<organism evidence="1 2">
    <name type="scientific">Halorussus caseinilyticus</name>
    <dbReference type="NCBI Taxonomy" id="3034025"/>
    <lineage>
        <taxon>Archaea</taxon>
        <taxon>Methanobacteriati</taxon>
        <taxon>Methanobacteriota</taxon>
        <taxon>Stenosarchaea group</taxon>
        <taxon>Halobacteria</taxon>
        <taxon>Halobacteriales</taxon>
        <taxon>Haladaptataceae</taxon>
        <taxon>Halorussus</taxon>
    </lineage>
</organism>
<proteinExistence type="predicted"/>
<keyword evidence="2" id="KW-1185">Reference proteome</keyword>
<sequence length="103" mass="11301">MAAISIGSVQGRTVPKGQVEGIDTLHVVRDGEKVETVENPTHKQFLELELSLGNDEGLKANDAEYCASYCKENCRANCEDDYDHCSYECTCSDCKVCCSVSEN</sequence>
<reference evidence="1 2" key="1">
    <citation type="journal article" date="2019" name="Int. J. Syst. Evol. Microbiol.">
        <title>The Global Catalogue of Microorganisms (GCM) 10K type strain sequencing project: providing services to taxonomists for standard genome sequencing and annotation.</title>
        <authorList>
            <consortium name="The Broad Institute Genomics Platform"/>
            <consortium name="The Broad Institute Genome Sequencing Center for Infectious Disease"/>
            <person name="Wu L."/>
            <person name="Ma J."/>
        </authorList>
    </citation>
    <scope>NUCLEOTIDE SEQUENCE [LARGE SCALE GENOMIC DNA]</scope>
    <source>
        <strain evidence="1 2">DT72</strain>
    </source>
</reference>